<proteinExistence type="predicted"/>
<protein>
    <submittedName>
        <fullName evidence="1">Uncharacterized protein</fullName>
    </submittedName>
</protein>
<dbReference type="STRING" id="1231343.Absy_008_198"/>
<gene>
    <name evidence="1" type="ORF">B9K05_08680</name>
</gene>
<dbReference type="Proteomes" id="UP000216033">
    <property type="component" value="Unassembled WGS sequence"/>
</dbReference>
<organism evidence="1 2">
    <name type="scientific">Acetobacter syzygii</name>
    <dbReference type="NCBI Taxonomy" id="146476"/>
    <lineage>
        <taxon>Bacteria</taxon>
        <taxon>Pseudomonadati</taxon>
        <taxon>Pseudomonadota</taxon>
        <taxon>Alphaproteobacteria</taxon>
        <taxon>Acetobacterales</taxon>
        <taxon>Acetobacteraceae</taxon>
        <taxon>Acetobacter</taxon>
    </lineage>
</organism>
<accession>A0A270BIB4</accession>
<evidence type="ECO:0000313" key="1">
    <source>
        <dbReference type="EMBL" id="PAL24763.1"/>
    </source>
</evidence>
<name>A0A270BIB4_9PROT</name>
<dbReference type="EMBL" id="NDFP01000008">
    <property type="protein sequence ID" value="PAL24763.1"/>
    <property type="molecule type" value="Genomic_DNA"/>
</dbReference>
<sequence>MKSTDDRKLFGTPIGAAAAAGNIATIPPVQATAGDGKASVALGFPPETFVARAAGGEPPRGQDMNGLLNLLSSAISVLQTGYLGPFDADFAQNIGGYPAGALVGGSTPGAFWVSTADANVSTPGAAGATWQSLFAGYATQDWAGGAFISSSYGISQTSDYAGRSLFMREENPVFGYVGPNGLVWLALPTVAQMEAETTARTNADATLQSSINTEAQTRLLADNTLHGQINDEATARASAITTLTSSLAAEATARTSADATLQTHVAAEATARQAADNTLNTTKANLSGGNTLTGQQTITGNQYATVGVYTEVTGSTYDTDLIKGTSPNGTIYQIALREYAGSHYSMLHYIYDGTNFSIYELPQTAYNGGRLLCPAGTGAVLSDLPTSGTLAGGYYTKIGNVLTQTFSVSVSDQNTVTFPIAFSATPVPPQITIGERVDRDNAVYNVTATGFQVYIVGSGPVTITVSVTGV</sequence>
<dbReference type="OrthoDB" id="7225292at2"/>
<comment type="caution">
    <text evidence="1">The sequence shown here is derived from an EMBL/GenBank/DDBJ whole genome shotgun (WGS) entry which is preliminary data.</text>
</comment>
<keyword evidence="2" id="KW-1185">Reference proteome</keyword>
<dbReference type="RefSeq" id="WP_095351475.1">
    <property type="nucleotide sequence ID" value="NZ_NDFO01000008.1"/>
</dbReference>
<reference evidence="1 2" key="1">
    <citation type="submission" date="2017-04" db="EMBL/GenBank/DDBJ databases">
        <title>Kefir bacterial isolates.</title>
        <authorList>
            <person name="Kim Y."/>
            <person name="Blasche S."/>
            <person name="Patil K.R."/>
        </authorList>
    </citation>
    <scope>NUCLEOTIDE SEQUENCE [LARGE SCALE GENOMIC DNA]</scope>
    <source>
        <strain evidence="1 2">KR-2</strain>
    </source>
</reference>
<dbReference type="AlphaFoldDB" id="A0A270BIB4"/>
<evidence type="ECO:0000313" key="2">
    <source>
        <dbReference type="Proteomes" id="UP000216033"/>
    </source>
</evidence>